<dbReference type="Proteomes" id="UP000294929">
    <property type="component" value="Unassembled WGS sequence"/>
</dbReference>
<evidence type="ECO:0000313" key="4">
    <source>
        <dbReference type="Proteomes" id="UP000294929"/>
    </source>
</evidence>
<evidence type="ECO:0000259" key="2">
    <source>
        <dbReference type="Pfam" id="PF07859"/>
    </source>
</evidence>
<name>A0A4R5WBJ4_MYCMU</name>
<evidence type="ECO:0000256" key="1">
    <source>
        <dbReference type="ARBA" id="ARBA00022801"/>
    </source>
</evidence>
<dbReference type="EMBL" id="SDLO01000023">
    <property type="protein sequence ID" value="TDK85676.1"/>
    <property type="molecule type" value="Genomic_DNA"/>
</dbReference>
<protein>
    <submittedName>
        <fullName evidence="3">Alpha/beta hydrolase</fullName>
    </submittedName>
</protein>
<dbReference type="PANTHER" id="PTHR48081">
    <property type="entry name" value="AB HYDROLASE SUPERFAMILY PROTEIN C4A8.06C"/>
    <property type="match status" value="1"/>
</dbReference>
<dbReference type="GO" id="GO:0016787">
    <property type="term" value="F:hydrolase activity"/>
    <property type="evidence" value="ECO:0007669"/>
    <property type="project" value="UniProtKB-KW"/>
</dbReference>
<dbReference type="SUPFAM" id="SSF53474">
    <property type="entry name" value="alpha/beta-Hydrolases"/>
    <property type="match status" value="1"/>
</dbReference>
<dbReference type="InterPro" id="IPR029058">
    <property type="entry name" value="AB_hydrolase_fold"/>
</dbReference>
<dbReference type="AlphaFoldDB" id="A0A4R5WBJ4"/>
<sequence>MDPELQPFLSLFPKAELDDPGAARRRLAELSAAVPAPDTAGLRISDRIVPGHPDIPVRVYQPAEPVGAILWLRGGGFVMGDLDTEHPWAARIAQATGAVVVSVGYRCAPENPYPAALDDVYQALKWVAVNAPQLGVEPSRIAVGGHAAGANLAAAAALRARDEGGPRIAFQLLNQPPLDDRQRSWSARTFTDTVFMTRDKVAASWRHYLGGRPASAYAAPARAEELSGLPPTYLATAEFDPNRDEALEFGIRLLQAGVSVELHQWPGTFHGSQVILGADVSQRQLAELGGALRRSLAAGAADLRAVSA</sequence>
<reference evidence="3 4" key="1">
    <citation type="submission" date="2019-01" db="EMBL/GenBank/DDBJ databases">
        <title>High-quality-draft genome sequences of five non-tuberculosis mycobacteriaceae isolated from a nosocomial environment.</title>
        <authorList>
            <person name="Tiago I."/>
            <person name="Alarico S."/>
            <person name="Pereira S.G."/>
            <person name="Coelho C."/>
            <person name="Maranha A."/>
            <person name="Empadinhas N."/>
        </authorList>
    </citation>
    <scope>NUCLEOTIDE SEQUENCE [LARGE SCALE GENOMIC DNA]</scope>
    <source>
        <strain evidence="3 4">24AIII</strain>
    </source>
</reference>
<dbReference type="Gene3D" id="3.40.50.1820">
    <property type="entry name" value="alpha/beta hydrolase"/>
    <property type="match status" value="1"/>
</dbReference>
<dbReference type="RefSeq" id="WP_133427905.1">
    <property type="nucleotide sequence ID" value="NZ_SDLO01000023.1"/>
</dbReference>
<keyword evidence="1 3" id="KW-0378">Hydrolase</keyword>
<feature type="domain" description="Alpha/beta hydrolase fold-3" evidence="2">
    <location>
        <begin position="69"/>
        <end position="271"/>
    </location>
</feature>
<dbReference type="Pfam" id="PF07859">
    <property type="entry name" value="Abhydrolase_3"/>
    <property type="match status" value="1"/>
</dbReference>
<gene>
    <name evidence="3" type="ORF">EUA03_21915</name>
</gene>
<comment type="caution">
    <text evidence="3">The sequence shown here is derived from an EMBL/GenBank/DDBJ whole genome shotgun (WGS) entry which is preliminary data.</text>
</comment>
<dbReference type="InterPro" id="IPR050300">
    <property type="entry name" value="GDXG_lipolytic_enzyme"/>
</dbReference>
<accession>A0A4R5WBJ4</accession>
<dbReference type="PANTHER" id="PTHR48081:SF8">
    <property type="entry name" value="ALPHA_BETA HYDROLASE FOLD-3 DOMAIN-CONTAINING PROTEIN-RELATED"/>
    <property type="match status" value="1"/>
</dbReference>
<proteinExistence type="predicted"/>
<organism evidence="3 4">
    <name type="scientific">Mycolicibacterium mucogenicum</name>
    <name type="common">Mycobacterium mucogenicum</name>
    <dbReference type="NCBI Taxonomy" id="56689"/>
    <lineage>
        <taxon>Bacteria</taxon>
        <taxon>Bacillati</taxon>
        <taxon>Actinomycetota</taxon>
        <taxon>Actinomycetes</taxon>
        <taxon>Mycobacteriales</taxon>
        <taxon>Mycobacteriaceae</taxon>
        <taxon>Mycolicibacterium</taxon>
    </lineage>
</organism>
<dbReference type="InterPro" id="IPR013094">
    <property type="entry name" value="AB_hydrolase_3"/>
</dbReference>
<evidence type="ECO:0000313" key="3">
    <source>
        <dbReference type="EMBL" id="TDK85676.1"/>
    </source>
</evidence>